<gene>
    <name evidence="1" type="ORF">GUJ93_ZPchr0003g16498</name>
</gene>
<dbReference type="AlphaFoldDB" id="A0A8J5S124"/>
<sequence length="94" mass="10401">MVSTYVLDSCLIKINHLVNNRRHQNTDTVPTSEAVRLTRHLGSNNLSPFSSAGPVHACLRRPPLEDHGLNRIPPEGSEESVAAFNLFALHESFV</sequence>
<dbReference type="Proteomes" id="UP000729402">
    <property type="component" value="Unassembled WGS sequence"/>
</dbReference>
<organism evidence="1 2">
    <name type="scientific">Zizania palustris</name>
    <name type="common">Northern wild rice</name>
    <dbReference type="NCBI Taxonomy" id="103762"/>
    <lineage>
        <taxon>Eukaryota</taxon>
        <taxon>Viridiplantae</taxon>
        <taxon>Streptophyta</taxon>
        <taxon>Embryophyta</taxon>
        <taxon>Tracheophyta</taxon>
        <taxon>Spermatophyta</taxon>
        <taxon>Magnoliopsida</taxon>
        <taxon>Liliopsida</taxon>
        <taxon>Poales</taxon>
        <taxon>Poaceae</taxon>
        <taxon>BOP clade</taxon>
        <taxon>Oryzoideae</taxon>
        <taxon>Oryzeae</taxon>
        <taxon>Zizaniinae</taxon>
        <taxon>Zizania</taxon>
    </lineage>
</organism>
<reference evidence="1" key="2">
    <citation type="submission" date="2021-02" db="EMBL/GenBank/DDBJ databases">
        <authorList>
            <person name="Kimball J.A."/>
            <person name="Haas M.W."/>
            <person name="Macchietto M."/>
            <person name="Kono T."/>
            <person name="Duquette J."/>
            <person name="Shao M."/>
        </authorList>
    </citation>
    <scope>NUCLEOTIDE SEQUENCE</scope>
    <source>
        <tissue evidence="1">Fresh leaf tissue</tissue>
    </source>
</reference>
<accession>A0A8J5S124</accession>
<reference evidence="1" key="1">
    <citation type="journal article" date="2021" name="bioRxiv">
        <title>Whole Genome Assembly and Annotation of Northern Wild Rice, Zizania palustris L., Supports a Whole Genome Duplication in the Zizania Genus.</title>
        <authorList>
            <person name="Haas M."/>
            <person name="Kono T."/>
            <person name="Macchietto M."/>
            <person name="Millas R."/>
            <person name="McGilp L."/>
            <person name="Shao M."/>
            <person name="Duquette J."/>
            <person name="Hirsch C.N."/>
            <person name="Kimball J."/>
        </authorList>
    </citation>
    <scope>NUCLEOTIDE SEQUENCE</scope>
    <source>
        <tissue evidence="1">Fresh leaf tissue</tissue>
    </source>
</reference>
<proteinExistence type="predicted"/>
<dbReference type="EMBL" id="JAAALK010000286">
    <property type="protein sequence ID" value="KAG8061468.1"/>
    <property type="molecule type" value="Genomic_DNA"/>
</dbReference>
<protein>
    <submittedName>
        <fullName evidence="1">Uncharacterized protein</fullName>
    </submittedName>
</protein>
<keyword evidence="2" id="KW-1185">Reference proteome</keyword>
<evidence type="ECO:0000313" key="2">
    <source>
        <dbReference type="Proteomes" id="UP000729402"/>
    </source>
</evidence>
<evidence type="ECO:0000313" key="1">
    <source>
        <dbReference type="EMBL" id="KAG8061468.1"/>
    </source>
</evidence>
<comment type="caution">
    <text evidence="1">The sequence shown here is derived from an EMBL/GenBank/DDBJ whole genome shotgun (WGS) entry which is preliminary data.</text>
</comment>
<name>A0A8J5S124_ZIZPA</name>